<feature type="compositionally biased region" description="Acidic residues" evidence="5">
    <location>
        <begin position="1"/>
        <end position="11"/>
    </location>
</feature>
<dbReference type="GO" id="GO:0000492">
    <property type="term" value="P:box C/D snoRNP assembly"/>
    <property type="evidence" value="ECO:0007669"/>
    <property type="project" value="TreeGrafter"/>
</dbReference>
<evidence type="ECO:0000256" key="3">
    <source>
        <dbReference type="ARBA" id="ARBA00022833"/>
    </source>
</evidence>
<feature type="compositionally biased region" description="Polar residues" evidence="5">
    <location>
        <begin position="33"/>
        <end position="63"/>
    </location>
</feature>
<evidence type="ECO:0000256" key="4">
    <source>
        <dbReference type="PROSITE-ProRule" id="PRU00453"/>
    </source>
</evidence>
<evidence type="ECO:0000256" key="5">
    <source>
        <dbReference type="SAM" id="MobiDB-lite"/>
    </source>
</evidence>
<evidence type="ECO:0000313" key="8">
    <source>
        <dbReference type="Proteomes" id="UP000785200"/>
    </source>
</evidence>
<accession>A0A9P6SKX6</accession>
<dbReference type="InterPro" id="IPR051639">
    <property type="entry name" value="BCD1"/>
</dbReference>
<dbReference type="EMBL" id="VNKQ01000016">
    <property type="protein sequence ID" value="KAG0646102.1"/>
    <property type="molecule type" value="Genomic_DNA"/>
</dbReference>
<dbReference type="Gene3D" id="3.30.60.190">
    <property type="match status" value="1"/>
</dbReference>
<keyword evidence="2 4" id="KW-0863">Zinc-finger</keyword>
<evidence type="ECO:0000313" key="7">
    <source>
        <dbReference type="EMBL" id="KAG0646102.1"/>
    </source>
</evidence>
<evidence type="ECO:0000256" key="1">
    <source>
        <dbReference type="ARBA" id="ARBA00022723"/>
    </source>
</evidence>
<dbReference type="SUPFAM" id="SSF144232">
    <property type="entry name" value="HIT/MYND zinc finger-like"/>
    <property type="match status" value="1"/>
</dbReference>
<dbReference type="GO" id="GO:0008270">
    <property type="term" value="F:zinc ion binding"/>
    <property type="evidence" value="ECO:0007669"/>
    <property type="project" value="UniProtKB-UniRule"/>
</dbReference>
<dbReference type="Pfam" id="PF04438">
    <property type="entry name" value="zf-HIT"/>
    <property type="match status" value="1"/>
</dbReference>
<comment type="caution">
    <text evidence="7">The sequence shown here is derived from an EMBL/GenBank/DDBJ whole genome shotgun (WGS) entry which is preliminary data.</text>
</comment>
<reference evidence="7" key="1">
    <citation type="submission" date="2019-07" db="EMBL/GenBank/DDBJ databases">
        <title>Hyphodiscus hymeniophilus genome sequencing and assembly.</title>
        <authorList>
            <person name="Kramer G."/>
            <person name="Nodwell J."/>
        </authorList>
    </citation>
    <scope>NUCLEOTIDE SEQUENCE</scope>
    <source>
        <strain evidence="7">ATCC 34498</strain>
    </source>
</reference>
<evidence type="ECO:0000259" key="6">
    <source>
        <dbReference type="PROSITE" id="PS51083"/>
    </source>
</evidence>
<dbReference type="GO" id="GO:0005634">
    <property type="term" value="C:nucleus"/>
    <property type="evidence" value="ECO:0007669"/>
    <property type="project" value="TreeGrafter"/>
</dbReference>
<keyword evidence="3" id="KW-0862">Zinc</keyword>
<protein>
    <submittedName>
        <fullName evidence="7">Zinc-finger</fullName>
    </submittedName>
</protein>
<organism evidence="7 8">
    <name type="scientific">Hyphodiscus hymeniophilus</name>
    <dbReference type="NCBI Taxonomy" id="353542"/>
    <lineage>
        <taxon>Eukaryota</taxon>
        <taxon>Fungi</taxon>
        <taxon>Dikarya</taxon>
        <taxon>Ascomycota</taxon>
        <taxon>Pezizomycotina</taxon>
        <taxon>Leotiomycetes</taxon>
        <taxon>Helotiales</taxon>
        <taxon>Hyphodiscaceae</taxon>
        <taxon>Hyphodiscus</taxon>
    </lineage>
</organism>
<feature type="region of interest" description="Disordered" evidence="5">
    <location>
        <begin position="121"/>
        <end position="140"/>
    </location>
</feature>
<dbReference type="OrthoDB" id="18412at2759"/>
<proteinExistence type="predicted"/>
<dbReference type="GO" id="GO:0070761">
    <property type="term" value="C:pre-snoRNP complex"/>
    <property type="evidence" value="ECO:0007669"/>
    <property type="project" value="TreeGrafter"/>
</dbReference>
<dbReference type="PANTHER" id="PTHR13483">
    <property type="entry name" value="BOX C_D SNORNA PROTEIN 1-RELATED"/>
    <property type="match status" value="1"/>
</dbReference>
<feature type="region of interest" description="Disordered" evidence="5">
    <location>
        <begin position="1"/>
        <end position="63"/>
    </location>
</feature>
<dbReference type="CDD" id="cd23024">
    <property type="entry name" value="zf-HIT_ZNHIT2-3"/>
    <property type="match status" value="1"/>
</dbReference>
<name>A0A9P6SKX6_9HELO</name>
<dbReference type="GO" id="GO:0048254">
    <property type="term" value="P:snoRNA localization"/>
    <property type="evidence" value="ECO:0007669"/>
    <property type="project" value="TreeGrafter"/>
</dbReference>
<dbReference type="PANTHER" id="PTHR13483:SF11">
    <property type="entry name" value="ZINC FINGER HIT DOMAIN-CONTAINING PROTEIN 3"/>
    <property type="match status" value="1"/>
</dbReference>
<gene>
    <name evidence="7" type="ORF">D0Z07_8206</name>
</gene>
<dbReference type="AlphaFoldDB" id="A0A9P6SKX6"/>
<dbReference type="InterPro" id="IPR007529">
    <property type="entry name" value="Znf_HIT"/>
</dbReference>
<dbReference type="PROSITE" id="PS51083">
    <property type="entry name" value="ZF_HIT"/>
    <property type="match status" value="1"/>
</dbReference>
<dbReference type="GO" id="GO:0000463">
    <property type="term" value="P:maturation of LSU-rRNA from tricistronic rRNA transcript (SSU-rRNA, 5.8S rRNA, LSU-rRNA)"/>
    <property type="evidence" value="ECO:0007669"/>
    <property type="project" value="TreeGrafter"/>
</dbReference>
<feature type="domain" description="HIT-type" evidence="6">
    <location>
        <begin position="72"/>
        <end position="106"/>
    </location>
</feature>
<keyword evidence="1" id="KW-0479">Metal-binding</keyword>
<keyword evidence="8" id="KW-1185">Reference proteome</keyword>
<dbReference type="Proteomes" id="UP000785200">
    <property type="component" value="Unassembled WGS sequence"/>
</dbReference>
<evidence type="ECO:0000256" key="2">
    <source>
        <dbReference type="ARBA" id="ARBA00022771"/>
    </source>
</evidence>
<feature type="compositionally biased region" description="Polar residues" evidence="5">
    <location>
        <begin position="123"/>
        <end position="140"/>
    </location>
</feature>
<sequence length="262" mass="28454">MSIQSNEEEGVEANANTNGTLYVPDGVYAPDTPGSTTNSPATLSAQSASASVQPEPTESLPTTNNSKSIKLCDVCHEKEYKYKCSRCELPYCSIACSTIHKATHPLPPSPVLKPVNVDPAKPPTTSARPGTVAASTQPSPFSALSTSTELHTLFTHYPNLSAQLNAIWDAMQPPASQSPDLYHKLTGKNNNPKAWNQDRGMEKGIEALRTARGLWGKDGEGVREFGELVLRIVEGLDQEEIVRRELERENLRVVKALMDGEL</sequence>